<reference evidence="1" key="1">
    <citation type="submission" date="2013-12" db="EMBL/GenBank/DDBJ databases">
        <title>The Genome Sequence of Aphanomyces invadans NJM9701.</title>
        <authorList>
            <consortium name="The Broad Institute Genomics Platform"/>
            <person name="Russ C."/>
            <person name="Tyler B."/>
            <person name="van West P."/>
            <person name="Dieguez-Uribeondo J."/>
            <person name="Young S.K."/>
            <person name="Zeng Q."/>
            <person name="Gargeya S."/>
            <person name="Fitzgerald M."/>
            <person name="Abouelleil A."/>
            <person name="Alvarado L."/>
            <person name="Chapman S.B."/>
            <person name="Gainer-Dewar J."/>
            <person name="Goldberg J."/>
            <person name="Griggs A."/>
            <person name="Gujja S."/>
            <person name="Hansen M."/>
            <person name="Howarth C."/>
            <person name="Imamovic A."/>
            <person name="Ireland A."/>
            <person name="Larimer J."/>
            <person name="McCowan C."/>
            <person name="Murphy C."/>
            <person name="Pearson M."/>
            <person name="Poon T.W."/>
            <person name="Priest M."/>
            <person name="Roberts A."/>
            <person name="Saif S."/>
            <person name="Shea T."/>
            <person name="Sykes S."/>
            <person name="Wortman J."/>
            <person name="Nusbaum C."/>
            <person name="Birren B."/>
        </authorList>
    </citation>
    <scope>NUCLEOTIDE SEQUENCE [LARGE SCALE GENOMIC DNA]</scope>
    <source>
        <strain evidence="1">NJM9701</strain>
    </source>
</reference>
<sequence length="399" mass="43787">MDGDVTTITEGHKAGLIRRLNESNLAMQRAVEMGADEANRRFDRMQQIATSLQDSLTFPSATNGLPIAMGQALQSTQESLREIKSMWTAMEPVLAMAGAKSVSPTLVLNEMDANLDMMIQVEQSWSRQLENLQRAINDTHVDAEHLREAVMVYSGDVSAELQLLSNEVNQSTGDIAAYLNWTIRTALLQQKRRPDGLYFPPLGMANWTNKSSHGNSSTPQSYGLDIHLEGIVLTVPIDMVGRAVGHPSSSTATPPTAAKVDEDVDLSPQVNQALRAEVLYYTTTGFIQAARLAATDAEDSDMPKRELHLTPQGGMASTTLFVDYCLATFARIRAFYGISTDAYVKSLMKTTKERLSEGASGAFMFFSEDQQLIVKSMTFDATSPLDALRDDRRESDSSS</sequence>
<dbReference type="GO" id="GO:0016308">
    <property type="term" value="F:1-phosphatidylinositol-4-phosphate 5-kinase activity"/>
    <property type="evidence" value="ECO:0007669"/>
    <property type="project" value="TreeGrafter"/>
</dbReference>
<dbReference type="OrthoDB" id="63729at2759"/>
<dbReference type="GO" id="GO:0005886">
    <property type="term" value="C:plasma membrane"/>
    <property type="evidence" value="ECO:0007669"/>
    <property type="project" value="TreeGrafter"/>
</dbReference>
<dbReference type="Gene3D" id="3.30.800.10">
    <property type="entry name" value="Phosphatidylinositol Phosphate Kinase II Beta"/>
    <property type="match status" value="1"/>
</dbReference>
<dbReference type="GO" id="GO:0046854">
    <property type="term" value="P:phosphatidylinositol phosphate biosynthetic process"/>
    <property type="evidence" value="ECO:0007669"/>
    <property type="project" value="TreeGrafter"/>
</dbReference>
<name>A0A024UK60_9STRA</name>
<evidence type="ECO:0000313" key="1">
    <source>
        <dbReference type="EMBL" id="ETW06565.1"/>
    </source>
</evidence>
<dbReference type="VEuPathDB" id="FungiDB:H310_02782"/>
<dbReference type="RefSeq" id="XP_008864640.1">
    <property type="nucleotide sequence ID" value="XM_008866418.1"/>
</dbReference>
<dbReference type="AlphaFoldDB" id="A0A024UK60"/>
<dbReference type="GeneID" id="20079832"/>
<dbReference type="SUPFAM" id="SSF56104">
    <property type="entry name" value="SAICAR synthase-like"/>
    <property type="match status" value="1"/>
</dbReference>
<dbReference type="InterPro" id="IPR027484">
    <property type="entry name" value="PInositol-4-P-5-kinase_N"/>
</dbReference>
<organism evidence="1">
    <name type="scientific">Aphanomyces invadans</name>
    <dbReference type="NCBI Taxonomy" id="157072"/>
    <lineage>
        <taxon>Eukaryota</taxon>
        <taxon>Sar</taxon>
        <taxon>Stramenopiles</taxon>
        <taxon>Oomycota</taxon>
        <taxon>Saprolegniomycetes</taxon>
        <taxon>Saprolegniales</taxon>
        <taxon>Verrucalvaceae</taxon>
        <taxon>Aphanomyces</taxon>
    </lineage>
</organism>
<dbReference type="PANTHER" id="PTHR23086:SF8">
    <property type="entry name" value="PHOSPHATIDYLINOSITOL 5-PHOSPHATE 4-KINASE, ISOFORM A"/>
    <property type="match status" value="1"/>
</dbReference>
<proteinExistence type="predicted"/>
<dbReference type="EMBL" id="KI913955">
    <property type="protein sequence ID" value="ETW06565.1"/>
    <property type="molecule type" value="Genomic_DNA"/>
</dbReference>
<protein>
    <recommendedName>
        <fullName evidence="2">PIPK domain-containing protein</fullName>
    </recommendedName>
</protein>
<dbReference type="PANTHER" id="PTHR23086">
    <property type="entry name" value="PHOSPHATIDYLINOSITOL-4-PHOSPHATE 5-KINASE"/>
    <property type="match status" value="1"/>
</dbReference>
<accession>A0A024UK60</accession>
<evidence type="ECO:0008006" key="2">
    <source>
        <dbReference type="Google" id="ProtNLM"/>
    </source>
</evidence>
<dbReference type="InterPro" id="IPR023610">
    <property type="entry name" value="PInositol-4/5-P-5/4-kinase"/>
</dbReference>
<gene>
    <name evidence="1" type="ORF">H310_02782</name>
</gene>